<dbReference type="AlphaFoldDB" id="A0A2T3AGI2"/>
<evidence type="ECO:0000256" key="1">
    <source>
        <dbReference type="SAM" id="MobiDB-lite"/>
    </source>
</evidence>
<accession>A0A2T3AGI2</accession>
<dbReference type="STRING" id="2025994.A0A2T3AGI2"/>
<keyword evidence="3" id="KW-1185">Reference proteome</keyword>
<sequence length="165" mass="18846">MDDPPAWAEPWPFWKFGLKQSDLKTTLHTKFNTISTSIQDPEAFHHDVCELSNRASTLDELEQLMEERKALRLKELNGMLEDASFEIIGSPQLIGNKQWGLAAQLFRTKSFDSLVRYFASYLPLHHAWHPDYDSDATGDTRDSLSPTQDVDYDAVEKSSVQMISP</sequence>
<reference evidence="2 3" key="1">
    <citation type="journal article" date="2018" name="Mycol. Prog.">
        <title>Coniella lustricola, a new species from submerged detritus.</title>
        <authorList>
            <person name="Raudabaugh D.B."/>
            <person name="Iturriaga T."/>
            <person name="Carver A."/>
            <person name="Mondo S."/>
            <person name="Pangilinan J."/>
            <person name="Lipzen A."/>
            <person name="He G."/>
            <person name="Amirebrahimi M."/>
            <person name="Grigoriev I.V."/>
            <person name="Miller A.N."/>
        </authorList>
    </citation>
    <scope>NUCLEOTIDE SEQUENCE [LARGE SCALE GENOMIC DNA]</scope>
    <source>
        <strain evidence="2 3">B22-T-1</strain>
    </source>
</reference>
<dbReference type="Proteomes" id="UP000241462">
    <property type="component" value="Unassembled WGS sequence"/>
</dbReference>
<dbReference type="InParanoid" id="A0A2T3AGI2"/>
<dbReference type="OrthoDB" id="4366798at2759"/>
<dbReference type="EMBL" id="KZ678393">
    <property type="protein sequence ID" value="PSR97242.1"/>
    <property type="molecule type" value="Genomic_DNA"/>
</dbReference>
<feature type="region of interest" description="Disordered" evidence="1">
    <location>
        <begin position="135"/>
        <end position="165"/>
    </location>
</feature>
<gene>
    <name evidence="2" type="ORF">BD289DRAFT_459089</name>
</gene>
<evidence type="ECO:0000313" key="3">
    <source>
        <dbReference type="Proteomes" id="UP000241462"/>
    </source>
</evidence>
<proteinExistence type="predicted"/>
<name>A0A2T3AGI2_9PEZI</name>
<protein>
    <submittedName>
        <fullName evidence="2">Uncharacterized protein</fullName>
    </submittedName>
</protein>
<organism evidence="2 3">
    <name type="scientific">Coniella lustricola</name>
    <dbReference type="NCBI Taxonomy" id="2025994"/>
    <lineage>
        <taxon>Eukaryota</taxon>
        <taxon>Fungi</taxon>
        <taxon>Dikarya</taxon>
        <taxon>Ascomycota</taxon>
        <taxon>Pezizomycotina</taxon>
        <taxon>Sordariomycetes</taxon>
        <taxon>Sordariomycetidae</taxon>
        <taxon>Diaporthales</taxon>
        <taxon>Schizoparmaceae</taxon>
        <taxon>Coniella</taxon>
    </lineage>
</organism>
<evidence type="ECO:0000313" key="2">
    <source>
        <dbReference type="EMBL" id="PSR97242.1"/>
    </source>
</evidence>